<feature type="region of interest" description="Disordered" evidence="2">
    <location>
        <begin position="701"/>
        <end position="742"/>
    </location>
</feature>
<evidence type="ECO:0000256" key="2">
    <source>
        <dbReference type="SAM" id="MobiDB-lite"/>
    </source>
</evidence>
<feature type="compositionally biased region" description="Low complexity" evidence="2">
    <location>
        <begin position="1154"/>
        <end position="1164"/>
    </location>
</feature>
<dbReference type="RefSeq" id="XP_031558946.1">
    <property type="nucleotide sequence ID" value="XM_031703086.1"/>
</dbReference>
<reference evidence="4" key="1">
    <citation type="submission" date="2025-08" db="UniProtKB">
        <authorList>
            <consortium name="RefSeq"/>
        </authorList>
    </citation>
    <scope>IDENTIFICATION</scope>
    <source>
        <tissue evidence="4">Tentacle</tissue>
    </source>
</reference>
<dbReference type="KEGG" id="aten:116295305"/>
<name>A0A6P8HU59_ACTTE</name>
<feature type="region of interest" description="Disordered" evidence="2">
    <location>
        <begin position="469"/>
        <end position="491"/>
    </location>
</feature>
<accession>A0A6P8HU59</accession>
<sequence>MSTELYTPRSYPVSTSPRDFGSTYSCSSSEASSRLAARLERSEYKRSRGKQRLKDNYNSSRNHSRRRENRGSKRKNSPKNILATRETRTKSEEDGVTSVWEVYRQNPHQFSEERTYTLDKPRSWYGVPNEMQDPQKRPRSMHDKPMADRDFTPPHSPRLSRRQEPRNSNSYEYSKSPLHSEDFQPKRTDATHKINGDNSYQGHKTMNNYDANQYQTTQNRNLDKKGVYLSRSLSSSYSSNVGSSDEREDSQGIYSAYDMAGRSPYDSMLNRRYSQSSLSSSNASWHHSGSSFNYNVRDIPPLLDPIDKSQESSLLERPSEQSEYDRHLREEFRLVKETPAKVPPPVAPKPSKYSSSYTIQLHSSSPATWKESHFPDLMTDNKESSFLQNQPLKTQQCLTSPVTPKTMEGSNEVDGKIVSVREMARKFTPTSVRHISSEIHTKTISGEDTRKVKAEHWPKVVSIMHQESSPAGNIEDIPPTRPPYPNDKVHSSKGVVMRNKEETQKNNEELASHRLSLHELIKLHEEQIAKQAKSAKTVLTASVYVKHSPSDSSQGQSRTPEYNYFELKDLKTELSQEFSPVNNIHESNQNLLKDENVMSMAKQQIRHSGYEVREVKTEQNSPFKVIELTGKSFENLSNGGTRDRSPRVKRHRTIGIVGYRQQIDRTAEEKAPTKQKRHTTVGIVHDFKEINDTKADLSESLVINDDKIKPSPSNDYESQKKTNDRHQEGRKKQEDQTTSMPVKVFDIEKGQDPQNLAHMEKTVESYEEPSQGDQSDGKPKEPLITTSPTNYWYSSYAQKDLSEVDKYIPAISVSPDNYKEDTLPRSIEKEPQKSLLPTSEAYARTPQGAESRNLHSPVIELLQNRKGNPTAYYKAAVQVVSHSVPSNHKERVSSTSHSEQKLGTSFDDVFHQSKPYSVPVAQVSPVNQNEIIQAKAIQLASPPPDPPSAHEMYETRLAMWNLLPHQNRLTGDLTEHQSNELSFGDKSKQSLSSKEIPRSPLYRKTPTKDYQGFAEKQNRFSEYPSQNQKDEYYSRIIEKLKEENQRLKEKNEAEKQEFRRMYEEQKKVANAYQKLEDRYRRRVHELQDALANCTCQGSIMVKDGKNPRANKSDKESQSSKTQSINSGMHIFEELEEWLTEQSKNTKASKVNATSRDSLISSSSDLTGWDDHVDGAIDQVNGTHV</sequence>
<feature type="region of interest" description="Disordered" evidence="2">
    <location>
        <begin position="121"/>
        <end position="206"/>
    </location>
</feature>
<dbReference type="AlphaFoldDB" id="A0A6P8HU59"/>
<feature type="compositionally biased region" description="Basic and acidic residues" evidence="2">
    <location>
        <begin position="37"/>
        <end position="46"/>
    </location>
</feature>
<feature type="region of interest" description="Disordered" evidence="2">
    <location>
        <begin position="977"/>
        <end position="1006"/>
    </location>
</feature>
<feature type="compositionally biased region" description="Basic and acidic residues" evidence="2">
    <location>
        <begin position="717"/>
        <end position="735"/>
    </location>
</feature>
<dbReference type="Proteomes" id="UP000515163">
    <property type="component" value="Unplaced"/>
</dbReference>
<organism evidence="3 4">
    <name type="scientific">Actinia tenebrosa</name>
    <name type="common">Australian red waratah sea anemone</name>
    <dbReference type="NCBI Taxonomy" id="6105"/>
    <lineage>
        <taxon>Eukaryota</taxon>
        <taxon>Metazoa</taxon>
        <taxon>Cnidaria</taxon>
        <taxon>Anthozoa</taxon>
        <taxon>Hexacorallia</taxon>
        <taxon>Actiniaria</taxon>
        <taxon>Actiniidae</taxon>
        <taxon>Actinia</taxon>
    </lineage>
</organism>
<feature type="region of interest" description="Disordered" evidence="2">
    <location>
        <begin position="1100"/>
        <end position="1125"/>
    </location>
</feature>
<feature type="compositionally biased region" description="Low complexity" evidence="2">
    <location>
        <begin position="27"/>
        <end position="36"/>
    </location>
</feature>
<dbReference type="OrthoDB" id="5965816at2759"/>
<feature type="compositionally biased region" description="Basic and acidic residues" evidence="2">
    <location>
        <begin position="133"/>
        <end position="152"/>
    </location>
</feature>
<evidence type="ECO:0000313" key="3">
    <source>
        <dbReference type="Proteomes" id="UP000515163"/>
    </source>
</evidence>
<keyword evidence="1" id="KW-0175">Coiled coil</keyword>
<feature type="compositionally biased region" description="Polar residues" evidence="2">
    <location>
        <begin position="12"/>
        <end position="26"/>
    </location>
</feature>
<feature type="compositionally biased region" description="Basic and acidic residues" evidence="2">
    <location>
        <begin position="178"/>
        <end position="195"/>
    </location>
</feature>
<feature type="region of interest" description="Disordered" evidence="2">
    <location>
        <begin position="1"/>
        <end position="95"/>
    </location>
</feature>
<evidence type="ECO:0000313" key="4">
    <source>
        <dbReference type="RefSeq" id="XP_031558946.1"/>
    </source>
</evidence>
<protein>
    <submittedName>
        <fullName evidence="4">Uncharacterized protein LOC116295305</fullName>
    </submittedName>
</protein>
<evidence type="ECO:0000256" key="1">
    <source>
        <dbReference type="SAM" id="Coils"/>
    </source>
</evidence>
<dbReference type="GeneID" id="116295305"/>
<proteinExistence type="predicted"/>
<gene>
    <name evidence="4" type="primary">LOC116295305</name>
</gene>
<feature type="compositionally biased region" description="Basic and acidic residues" evidence="2">
    <location>
        <begin position="1102"/>
        <end position="1117"/>
    </location>
</feature>
<feature type="coiled-coil region" evidence="1">
    <location>
        <begin position="1030"/>
        <end position="1089"/>
    </location>
</feature>
<keyword evidence="3" id="KW-1185">Reference proteome</keyword>
<feature type="compositionally biased region" description="Basic and acidic residues" evidence="2">
    <location>
        <begin position="977"/>
        <end position="988"/>
    </location>
</feature>
<feature type="region of interest" description="Disordered" evidence="2">
    <location>
        <begin position="762"/>
        <end position="786"/>
    </location>
</feature>
<dbReference type="InParanoid" id="A0A6P8HU59"/>
<feature type="compositionally biased region" description="Polar residues" evidence="2">
    <location>
        <begin position="196"/>
        <end position="206"/>
    </location>
</feature>
<feature type="region of interest" description="Disordered" evidence="2">
    <location>
        <begin position="1145"/>
        <end position="1164"/>
    </location>
</feature>
<feature type="compositionally biased region" description="Basic residues" evidence="2">
    <location>
        <begin position="62"/>
        <end position="77"/>
    </location>
</feature>